<sequence length="200" mass="22003">MAEYHLKTPISESEIRKLRVGDIVYLSGIIVTARDAGHSRALSLLAKGESLPIDLSGLAVYHCGPVVRKKDGEWEIVAAGPTTSARMEAYEAEFIEKTGVRMIIGKGGMGSRTAEACKKYGAVYAIFTGGAAVLASRAMKRVVDVKWLDLGVPEAMWIIEVEEFGPLMIAIDSTGENFYEKMRTEIDRRLKEEVYPKIGF</sequence>
<dbReference type="Proteomes" id="UP000269499">
    <property type="component" value="Unassembled WGS sequence"/>
</dbReference>
<keyword evidence="2" id="KW-0456">Lyase</keyword>
<evidence type="ECO:0000256" key="1">
    <source>
        <dbReference type="ARBA" id="ARBA00008876"/>
    </source>
</evidence>
<dbReference type="InterPro" id="IPR004647">
    <property type="entry name" value="Fe-S_hydro-lyase_TtdB-typ_cat"/>
</dbReference>
<evidence type="ECO:0000313" key="5">
    <source>
        <dbReference type="Proteomes" id="UP000269499"/>
    </source>
</evidence>
<dbReference type="GO" id="GO:0016836">
    <property type="term" value="F:hydro-lyase activity"/>
    <property type="evidence" value="ECO:0007669"/>
    <property type="project" value="InterPro"/>
</dbReference>
<comment type="caution">
    <text evidence="4">The sequence shown here is derived from an EMBL/GenBank/DDBJ whole genome shotgun (WGS) entry which is preliminary data.</text>
</comment>
<dbReference type="PANTHER" id="PTHR43351:SF2">
    <property type="entry name" value="L(+)-TARTRATE DEHYDRATASE SUBUNIT BETA-RELATED"/>
    <property type="match status" value="1"/>
</dbReference>
<dbReference type="Gene3D" id="3.20.130.10">
    <property type="entry name" value="Fe-S hydro-lyase, tartrate dehydratase beta-type, catalytic domain"/>
    <property type="match status" value="1"/>
</dbReference>
<proteinExistence type="inferred from homology"/>
<gene>
    <name evidence="4" type="ORF">DRJ26_00915</name>
</gene>
<protein>
    <submittedName>
        <fullName evidence="4">Fumarate hydratase</fullName>
    </submittedName>
</protein>
<dbReference type="NCBIfam" id="TIGR00723">
    <property type="entry name" value="ttdB_fumA_fumB"/>
    <property type="match status" value="1"/>
</dbReference>
<dbReference type="PANTHER" id="PTHR43351">
    <property type="entry name" value="L(+)-TARTRATE DEHYDRATASE SUBUNIT BETA"/>
    <property type="match status" value="1"/>
</dbReference>
<evidence type="ECO:0000259" key="3">
    <source>
        <dbReference type="Pfam" id="PF05683"/>
    </source>
</evidence>
<evidence type="ECO:0000256" key="2">
    <source>
        <dbReference type="ARBA" id="ARBA00023239"/>
    </source>
</evidence>
<comment type="similarity">
    <text evidence="1">Belongs to the class-I fumarase family.</text>
</comment>
<dbReference type="SUPFAM" id="SSF117457">
    <property type="entry name" value="FumA C-terminal domain-like"/>
    <property type="match status" value="1"/>
</dbReference>
<accession>A0A497F6P3</accession>
<dbReference type="AlphaFoldDB" id="A0A497F6P3"/>
<organism evidence="4 5">
    <name type="scientific">Thermoproteota archaeon</name>
    <dbReference type="NCBI Taxonomy" id="2056631"/>
    <lineage>
        <taxon>Archaea</taxon>
        <taxon>Thermoproteota</taxon>
    </lineage>
</organism>
<evidence type="ECO:0000313" key="4">
    <source>
        <dbReference type="EMBL" id="RLE55334.1"/>
    </source>
</evidence>
<dbReference type="InterPro" id="IPR036660">
    <property type="entry name" value="Fe-S_hydroAse_TtdB_cat_sf"/>
</dbReference>
<name>A0A497F6P3_9CREN</name>
<dbReference type="EMBL" id="QMRA01000008">
    <property type="protein sequence ID" value="RLE55334.1"/>
    <property type="molecule type" value="Genomic_DNA"/>
</dbReference>
<feature type="domain" description="Fe-S hydro-lyase tartrate dehydratase beta-type catalytic" evidence="3">
    <location>
        <begin position="5"/>
        <end position="181"/>
    </location>
</feature>
<reference evidence="4 5" key="1">
    <citation type="submission" date="2018-06" db="EMBL/GenBank/DDBJ databases">
        <title>Extensive metabolic versatility and redundancy in microbially diverse, dynamic hydrothermal sediments.</title>
        <authorList>
            <person name="Dombrowski N."/>
            <person name="Teske A."/>
            <person name="Baker B.J."/>
        </authorList>
    </citation>
    <scope>NUCLEOTIDE SEQUENCE [LARGE SCALE GENOMIC DNA]</scope>
    <source>
        <strain evidence="4">B20_G2</strain>
    </source>
</reference>
<dbReference type="Pfam" id="PF05683">
    <property type="entry name" value="Fumerase_C"/>
    <property type="match status" value="1"/>
</dbReference>